<keyword evidence="2 7" id="KW-0349">Heme</keyword>
<evidence type="ECO:0000256" key="7">
    <source>
        <dbReference type="PIRSR" id="PIRSR602401-1"/>
    </source>
</evidence>
<dbReference type="InterPro" id="IPR050196">
    <property type="entry name" value="Cytochrome_P450_Monoox"/>
</dbReference>
<dbReference type="PANTHER" id="PTHR24291">
    <property type="entry name" value="CYTOCHROME P450 FAMILY 4"/>
    <property type="match status" value="1"/>
</dbReference>
<dbReference type="PRINTS" id="PR00385">
    <property type="entry name" value="P450"/>
</dbReference>
<dbReference type="InterPro" id="IPR001128">
    <property type="entry name" value="Cyt_P450"/>
</dbReference>
<keyword evidence="5 7" id="KW-0408">Iron</keyword>
<comment type="similarity">
    <text evidence="1 8">Belongs to the cytochrome P450 family.</text>
</comment>
<comment type="cofactor">
    <cofactor evidence="7">
        <name>heme</name>
        <dbReference type="ChEBI" id="CHEBI:30413"/>
    </cofactor>
</comment>
<dbReference type="Proteomes" id="UP000243217">
    <property type="component" value="Unassembled WGS sequence"/>
</dbReference>
<evidence type="ECO:0000313" key="9">
    <source>
        <dbReference type="EMBL" id="OQS03567.1"/>
    </source>
</evidence>
<dbReference type="InterPro" id="IPR036396">
    <property type="entry name" value="Cyt_P450_sf"/>
</dbReference>
<evidence type="ECO:0008006" key="11">
    <source>
        <dbReference type="Google" id="ProtNLM"/>
    </source>
</evidence>
<evidence type="ECO:0000256" key="5">
    <source>
        <dbReference type="ARBA" id="ARBA00023004"/>
    </source>
</evidence>
<dbReference type="InterPro" id="IPR017972">
    <property type="entry name" value="Cyt_P450_CS"/>
</dbReference>
<proteinExistence type="inferred from homology"/>
<dbReference type="Gene3D" id="1.10.630.10">
    <property type="entry name" value="Cytochrome P450"/>
    <property type="match status" value="1"/>
</dbReference>
<evidence type="ECO:0000256" key="2">
    <source>
        <dbReference type="ARBA" id="ARBA00022617"/>
    </source>
</evidence>
<dbReference type="OrthoDB" id="1470350at2759"/>
<protein>
    <recommendedName>
        <fullName evidence="11">Cytochrome P450</fullName>
    </recommendedName>
</protein>
<dbReference type="PANTHER" id="PTHR24291:SF50">
    <property type="entry name" value="BIFUNCTIONAL ALBAFLAVENONE MONOOXYGENASE_TERPENE SYNTHASE"/>
    <property type="match status" value="1"/>
</dbReference>
<evidence type="ECO:0000256" key="6">
    <source>
        <dbReference type="ARBA" id="ARBA00023033"/>
    </source>
</evidence>
<organism evidence="9 10">
    <name type="scientific">Thraustotheca clavata</name>
    <dbReference type="NCBI Taxonomy" id="74557"/>
    <lineage>
        <taxon>Eukaryota</taxon>
        <taxon>Sar</taxon>
        <taxon>Stramenopiles</taxon>
        <taxon>Oomycota</taxon>
        <taxon>Saprolegniomycetes</taxon>
        <taxon>Saprolegniales</taxon>
        <taxon>Achlyaceae</taxon>
        <taxon>Thraustotheca</taxon>
    </lineage>
</organism>
<dbReference type="PROSITE" id="PS00086">
    <property type="entry name" value="CYTOCHROME_P450"/>
    <property type="match status" value="1"/>
</dbReference>
<dbReference type="SUPFAM" id="SSF48264">
    <property type="entry name" value="Cytochrome P450"/>
    <property type="match status" value="1"/>
</dbReference>
<name>A0A1V9ZZY9_9STRA</name>
<accession>A0A1V9ZZY9</accession>
<evidence type="ECO:0000256" key="3">
    <source>
        <dbReference type="ARBA" id="ARBA00022723"/>
    </source>
</evidence>
<dbReference type="GO" id="GO:0016705">
    <property type="term" value="F:oxidoreductase activity, acting on paired donors, with incorporation or reduction of molecular oxygen"/>
    <property type="evidence" value="ECO:0007669"/>
    <property type="project" value="InterPro"/>
</dbReference>
<keyword evidence="6 8" id="KW-0503">Monooxygenase</keyword>
<dbReference type="InterPro" id="IPR002401">
    <property type="entry name" value="Cyt_P450_E_grp-I"/>
</dbReference>
<evidence type="ECO:0000256" key="8">
    <source>
        <dbReference type="RuleBase" id="RU000461"/>
    </source>
</evidence>
<gene>
    <name evidence="9" type="ORF">THRCLA_04116</name>
</gene>
<dbReference type="PRINTS" id="PR00463">
    <property type="entry name" value="EP450I"/>
</dbReference>
<reference evidence="9 10" key="1">
    <citation type="journal article" date="2014" name="Genome Biol. Evol.">
        <title>The secreted proteins of Achlya hypogyna and Thraustotheca clavata identify the ancestral oomycete secretome and reveal gene acquisitions by horizontal gene transfer.</title>
        <authorList>
            <person name="Misner I."/>
            <person name="Blouin N."/>
            <person name="Leonard G."/>
            <person name="Richards T.A."/>
            <person name="Lane C.E."/>
        </authorList>
    </citation>
    <scope>NUCLEOTIDE SEQUENCE [LARGE SCALE GENOMIC DNA]</scope>
    <source>
        <strain evidence="9 10">ATCC 34112</strain>
    </source>
</reference>
<keyword evidence="3 7" id="KW-0479">Metal-binding</keyword>
<feature type="binding site" description="axial binding residue" evidence="7">
    <location>
        <position position="302"/>
    </location>
    <ligand>
        <name>heme</name>
        <dbReference type="ChEBI" id="CHEBI:30413"/>
    </ligand>
    <ligandPart>
        <name>Fe</name>
        <dbReference type="ChEBI" id="CHEBI:18248"/>
    </ligandPart>
</feature>
<keyword evidence="10" id="KW-1185">Reference proteome</keyword>
<dbReference type="STRING" id="74557.A0A1V9ZZY9"/>
<dbReference type="GO" id="GO:0020037">
    <property type="term" value="F:heme binding"/>
    <property type="evidence" value="ECO:0007669"/>
    <property type="project" value="InterPro"/>
</dbReference>
<dbReference type="AlphaFoldDB" id="A0A1V9ZZY9"/>
<dbReference type="GO" id="GO:0004497">
    <property type="term" value="F:monooxygenase activity"/>
    <property type="evidence" value="ECO:0007669"/>
    <property type="project" value="UniProtKB-KW"/>
</dbReference>
<comment type="caution">
    <text evidence="9">The sequence shown here is derived from an EMBL/GenBank/DDBJ whole genome shotgun (WGS) entry which is preliminary data.</text>
</comment>
<evidence type="ECO:0000313" key="10">
    <source>
        <dbReference type="Proteomes" id="UP000243217"/>
    </source>
</evidence>
<dbReference type="EMBL" id="JNBS01000843">
    <property type="protein sequence ID" value="OQS03567.1"/>
    <property type="molecule type" value="Genomic_DNA"/>
</dbReference>
<evidence type="ECO:0000256" key="4">
    <source>
        <dbReference type="ARBA" id="ARBA00023002"/>
    </source>
</evidence>
<dbReference type="GO" id="GO:0005506">
    <property type="term" value="F:iron ion binding"/>
    <property type="evidence" value="ECO:0007669"/>
    <property type="project" value="InterPro"/>
</dbReference>
<evidence type="ECO:0000256" key="1">
    <source>
        <dbReference type="ARBA" id="ARBA00010617"/>
    </source>
</evidence>
<keyword evidence="4 8" id="KW-0560">Oxidoreductase</keyword>
<sequence length="360" mass="40307">MVPTMTKVSDTFTDFVLDKCAKEKSIDVFPLLKLPTLDTIGLTAFGYDFHAISNGDNAIANAYEFLGVDSNRRAFKEPLNPASIWYSIPTTANRQRRQAEEIIRSVLNDIVATRMKQTQEQKSTHNDLLASMIIAAAEEESPVTPDTFADNLLTFLFAGFDTTSVALSYALYLLAIHPEAQVKARAEINTILGQDKVITYEKLQNMEYIYAVFMEALRLYPPAPFTSRNLEKDLPLDDIVIPKGTMAVLSLWWINRSKLNWGDDAEEFKPERHLPGCKEVEGVTAKDKAFRMMAFSGGQRNCVGYRFAIQEAMIMLISLLRRCQITQPTNAPPVQPFLTGIVQQPENGVWLTLTPQAASA</sequence>
<dbReference type="Pfam" id="PF00067">
    <property type="entry name" value="p450"/>
    <property type="match status" value="1"/>
</dbReference>